<dbReference type="EC" id="2.4.1.257" evidence="3"/>
<evidence type="ECO:0000256" key="1">
    <source>
        <dbReference type="ARBA" id="ARBA00022676"/>
    </source>
</evidence>
<organism evidence="5 6">
    <name type="scientific">Cryptolaemus montrouzieri</name>
    <dbReference type="NCBI Taxonomy" id="559131"/>
    <lineage>
        <taxon>Eukaryota</taxon>
        <taxon>Metazoa</taxon>
        <taxon>Ecdysozoa</taxon>
        <taxon>Arthropoda</taxon>
        <taxon>Hexapoda</taxon>
        <taxon>Insecta</taxon>
        <taxon>Pterygota</taxon>
        <taxon>Neoptera</taxon>
        <taxon>Endopterygota</taxon>
        <taxon>Coleoptera</taxon>
        <taxon>Polyphaga</taxon>
        <taxon>Cucujiformia</taxon>
        <taxon>Coccinelloidea</taxon>
        <taxon>Coccinellidae</taxon>
        <taxon>Scymninae</taxon>
        <taxon>Scymnini</taxon>
        <taxon>Cryptolaemus</taxon>
    </lineage>
</organism>
<comment type="pathway">
    <text evidence="3">Protein modification; protein glycosylation.</text>
</comment>
<evidence type="ECO:0000259" key="4">
    <source>
        <dbReference type="Pfam" id="PF00534"/>
    </source>
</evidence>
<evidence type="ECO:0000256" key="2">
    <source>
        <dbReference type="ARBA" id="ARBA00022679"/>
    </source>
</evidence>
<feature type="domain" description="Glycosyl transferase family 1" evidence="4">
    <location>
        <begin position="140"/>
        <end position="311"/>
    </location>
</feature>
<keyword evidence="6" id="KW-1185">Reference proteome</keyword>
<dbReference type="Proteomes" id="UP001516400">
    <property type="component" value="Unassembled WGS sequence"/>
</dbReference>
<dbReference type="SUPFAM" id="SSF53756">
    <property type="entry name" value="UDP-Glycosyltransferase/glycogen phosphorylase"/>
    <property type="match status" value="1"/>
</dbReference>
<sequence>MSGNMCIYQNDLFGFSAFIFIQKDSHIDLYVVDLIPIAIPFLKRFSSEPVIYYCHHPDLLATSRENTLKKLYRKPLDWIECKATKTSNITLVNSKYTASVFQDTFPEITTQVEILYPTISSSVVELLSSENDIKINSLIETIPNGSVVFLSINRFHPAKNLEVAILAMNHLKFIMEEQRWNSTYFILAGGYDPQSHINEINFTQLSEITKKFDLEKKIIFMKSPSDNTKVQLLKACSCLVYTPLKEHFGIVPLEAMMAKKPVIAFNSGGPRETVEHGENGYLCESNFESLAHFMNKMINDGNFNEMGEKGYQRLQNMFSNELFSDKLRNIVQNALED</sequence>
<dbReference type="GO" id="GO:0004378">
    <property type="term" value="F:GDP-Man:Man(1)GlcNAc(2)-PP-Dol alpha-1,3-mannosyltransferase activity"/>
    <property type="evidence" value="ECO:0007669"/>
    <property type="project" value="UniProtKB-UniRule"/>
</dbReference>
<comment type="catalytic activity">
    <reaction evidence="3">
        <text>a beta-D-Man-(1-&gt;4)-beta-D-GlcNAc-(1-&gt;4)-alpha-D-GlcNAc-diphospho-di-trans,poly-cis-dolichol + GDP-alpha-D-mannose = an alpha-D-Man-(1-&gt;3)-beta-D-Man-(1-&gt;4)-beta-D-GlcNAc-(1-&gt;4)-alpha-D-GlcNAc-diphospho-di-trans,poly-cis-dolichol + GDP + H(+)</text>
        <dbReference type="Rhea" id="RHEA:29515"/>
        <dbReference type="Rhea" id="RHEA-COMP:19511"/>
        <dbReference type="Rhea" id="RHEA-COMP:19513"/>
        <dbReference type="ChEBI" id="CHEBI:15378"/>
        <dbReference type="ChEBI" id="CHEBI:57527"/>
        <dbReference type="ChEBI" id="CHEBI:58189"/>
        <dbReference type="ChEBI" id="CHEBI:58472"/>
        <dbReference type="ChEBI" id="CHEBI:132510"/>
        <dbReference type="EC" id="2.4.1.132"/>
    </reaction>
    <physiologicalReaction direction="left-to-right" evidence="3">
        <dbReference type="Rhea" id="RHEA:29516"/>
    </physiologicalReaction>
</comment>
<dbReference type="Pfam" id="PF00534">
    <property type="entry name" value="Glycos_transf_1"/>
    <property type="match status" value="1"/>
</dbReference>
<keyword evidence="2 3" id="KW-0808">Transferase</keyword>
<accession>A0ABD2N0J4</accession>
<dbReference type="AlphaFoldDB" id="A0ABD2N0J4"/>
<dbReference type="PANTHER" id="PTHR45918:SF1">
    <property type="entry name" value="ALPHA-1,3_1,6-MANNOSYLTRANSFERASE ALG2"/>
    <property type="match status" value="1"/>
</dbReference>
<dbReference type="EC" id="2.4.1.132" evidence="3"/>
<comment type="similarity">
    <text evidence="3">Belongs to the glycosyltransferase group 1 family.</text>
</comment>
<evidence type="ECO:0000313" key="5">
    <source>
        <dbReference type="EMBL" id="KAL3271957.1"/>
    </source>
</evidence>
<reference evidence="5 6" key="1">
    <citation type="journal article" date="2021" name="BMC Biol.">
        <title>Horizontally acquired antibacterial genes associated with adaptive radiation of ladybird beetles.</title>
        <authorList>
            <person name="Li H.S."/>
            <person name="Tang X.F."/>
            <person name="Huang Y.H."/>
            <person name="Xu Z.Y."/>
            <person name="Chen M.L."/>
            <person name="Du X.Y."/>
            <person name="Qiu B.Y."/>
            <person name="Chen P.T."/>
            <person name="Zhang W."/>
            <person name="Slipinski A."/>
            <person name="Escalona H.E."/>
            <person name="Waterhouse R.M."/>
            <person name="Zwick A."/>
            <person name="Pang H."/>
        </authorList>
    </citation>
    <scope>NUCLEOTIDE SEQUENCE [LARGE SCALE GENOMIC DNA]</scope>
    <source>
        <strain evidence="5">SYSU2018</strain>
    </source>
</reference>
<keyword evidence="1 3" id="KW-0328">Glycosyltransferase</keyword>
<comment type="subcellular location">
    <subcellularLocation>
        <location evidence="3">Endoplasmic reticulum membrane</location>
        <topology evidence="3">Single-pass membrane protein</topology>
    </subcellularLocation>
</comment>
<comment type="caution">
    <text evidence="5">The sequence shown here is derived from an EMBL/GenBank/DDBJ whole genome shotgun (WGS) entry which is preliminary data.</text>
</comment>
<comment type="function">
    <text evidence="3">Mannosylates Man(2)GlcNAc(2)-dolichol diphosphate and Man(1)GlcNAc(2)-dolichol diphosphate to form Man(3)GlcNAc(2)-dolichol diphosphate.</text>
</comment>
<name>A0ABD2N0J4_9CUCU</name>
<dbReference type="EMBL" id="JABFTP020000042">
    <property type="protein sequence ID" value="KAL3271957.1"/>
    <property type="molecule type" value="Genomic_DNA"/>
</dbReference>
<dbReference type="GO" id="GO:0102704">
    <property type="term" value="F:GDP-Man:Man(2)GlcNAc(2)-PP-Dol alpha-1,6-mannosyltransferase activity"/>
    <property type="evidence" value="ECO:0007669"/>
    <property type="project" value="UniProtKB-UniRule"/>
</dbReference>
<dbReference type="PANTHER" id="PTHR45918">
    <property type="entry name" value="ALPHA-1,3/1,6-MANNOSYLTRANSFERASE ALG2"/>
    <property type="match status" value="1"/>
</dbReference>
<evidence type="ECO:0000256" key="3">
    <source>
        <dbReference type="RuleBase" id="RU367136"/>
    </source>
</evidence>
<comment type="catalytic activity">
    <reaction evidence="3">
        <text>an alpha-D-Man-(1-&gt;3)-beta-D-Man-(1-&gt;4)-beta-D-GlcNAc-(1-&gt;4)-alpha-D-GlcNAc-diphospho-di-trans,poly-cis-dolichol + GDP-alpha-D-mannose = an alpha-D-Man-(1-&gt;3)-[alpha-D-Man-(1-&gt;6)]-beta-D-Man-(1-&gt;4)-beta-D-GlcNAc-(1-&gt;4)-alpha-D-GlcNAc-diphospho-di-trans,poly-cis-dolichol + GDP + H(+)</text>
        <dbReference type="Rhea" id="RHEA:29519"/>
        <dbReference type="Rhea" id="RHEA-COMP:19513"/>
        <dbReference type="Rhea" id="RHEA-COMP:19515"/>
        <dbReference type="ChEBI" id="CHEBI:15378"/>
        <dbReference type="ChEBI" id="CHEBI:57527"/>
        <dbReference type="ChEBI" id="CHEBI:58189"/>
        <dbReference type="ChEBI" id="CHEBI:132510"/>
        <dbReference type="ChEBI" id="CHEBI:132511"/>
        <dbReference type="EC" id="2.4.1.257"/>
    </reaction>
    <physiologicalReaction direction="left-to-right" evidence="3">
        <dbReference type="Rhea" id="RHEA:29520"/>
    </physiologicalReaction>
</comment>
<dbReference type="InterPro" id="IPR001296">
    <property type="entry name" value="Glyco_trans_1"/>
</dbReference>
<gene>
    <name evidence="5" type="ORF">HHI36_022427</name>
</gene>
<evidence type="ECO:0000313" key="6">
    <source>
        <dbReference type="Proteomes" id="UP001516400"/>
    </source>
</evidence>
<proteinExistence type="inferred from homology"/>
<dbReference type="Gene3D" id="3.40.50.2000">
    <property type="entry name" value="Glycogen Phosphorylase B"/>
    <property type="match status" value="2"/>
</dbReference>
<dbReference type="InterPro" id="IPR027054">
    <property type="entry name" value="ALG2"/>
</dbReference>
<protein>
    <recommendedName>
        <fullName evidence="3">Alpha-1,3/1,6-mannosyltransferase ALG2</fullName>
        <ecNumber evidence="3">2.4.1.132</ecNumber>
        <ecNumber evidence="3">2.4.1.257</ecNumber>
    </recommendedName>
    <alternativeName>
        <fullName evidence="3">GDP-Man:Man(1)GlcNAc(2)-PP-Dol alpha-1,3-mannosyltransferase</fullName>
    </alternativeName>
</protein>
<dbReference type="GO" id="GO:0005789">
    <property type="term" value="C:endoplasmic reticulum membrane"/>
    <property type="evidence" value="ECO:0007669"/>
    <property type="project" value="UniProtKB-SubCell"/>
</dbReference>